<feature type="transmembrane region" description="Helical" evidence="1">
    <location>
        <begin position="14"/>
        <end position="31"/>
    </location>
</feature>
<keyword evidence="3" id="KW-1185">Reference proteome</keyword>
<accession>A0A5B1CBM7</accession>
<proteinExistence type="predicted"/>
<keyword evidence="1" id="KW-0812">Transmembrane</keyword>
<reference evidence="2 3" key="1">
    <citation type="submission" date="2019-08" db="EMBL/GenBank/DDBJ databases">
        <title>Deep-cultivation of Planctomycetes and their phenomic and genomic characterization uncovers novel biology.</title>
        <authorList>
            <person name="Wiegand S."/>
            <person name="Jogler M."/>
            <person name="Boedeker C."/>
            <person name="Pinto D."/>
            <person name="Vollmers J."/>
            <person name="Rivas-Marin E."/>
            <person name="Kohn T."/>
            <person name="Peeters S.H."/>
            <person name="Heuer A."/>
            <person name="Rast P."/>
            <person name="Oberbeckmann S."/>
            <person name="Bunk B."/>
            <person name="Jeske O."/>
            <person name="Meyerdierks A."/>
            <person name="Storesund J.E."/>
            <person name="Kallscheuer N."/>
            <person name="Luecker S."/>
            <person name="Lage O.M."/>
            <person name="Pohl T."/>
            <person name="Merkel B.J."/>
            <person name="Hornburger P."/>
            <person name="Mueller R.-W."/>
            <person name="Bruemmer F."/>
            <person name="Labrenz M."/>
            <person name="Spormann A.M."/>
            <person name="Op Den Camp H."/>
            <person name="Overmann J."/>
            <person name="Amann R."/>
            <person name="Jetten M.S.M."/>
            <person name="Mascher T."/>
            <person name="Medema M.H."/>
            <person name="Devos D.P."/>
            <person name="Kaster A.-K."/>
            <person name="Ovreas L."/>
            <person name="Rohde M."/>
            <person name="Galperin M.Y."/>
            <person name="Jogler C."/>
        </authorList>
    </citation>
    <scope>NUCLEOTIDE SEQUENCE [LARGE SCALE GENOMIC DNA]</scope>
    <source>
        <strain evidence="2 3">LF1</strain>
    </source>
</reference>
<dbReference type="EMBL" id="VRLW01000006">
    <property type="protein sequence ID" value="KAA1257049.1"/>
    <property type="molecule type" value="Genomic_DNA"/>
</dbReference>
<sequence length="33" mass="3453">MMIAVRLPDLDGKLGHSFLATALLILSLVVASS</sequence>
<evidence type="ECO:0000313" key="3">
    <source>
        <dbReference type="Proteomes" id="UP000322699"/>
    </source>
</evidence>
<organism evidence="2 3">
    <name type="scientific">Rubripirellula obstinata</name>
    <dbReference type="NCBI Taxonomy" id="406547"/>
    <lineage>
        <taxon>Bacteria</taxon>
        <taxon>Pseudomonadati</taxon>
        <taxon>Planctomycetota</taxon>
        <taxon>Planctomycetia</taxon>
        <taxon>Pirellulales</taxon>
        <taxon>Pirellulaceae</taxon>
        <taxon>Rubripirellula</taxon>
    </lineage>
</organism>
<comment type="caution">
    <text evidence="2">The sequence shown here is derived from an EMBL/GenBank/DDBJ whole genome shotgun (WGS) entry which is preliminary data.</text>
</comment>
<dbReference type="Proteomes" id="UP000322699">
    <property type="component" value="Unassembled WGS sequence"/>
</dbReference>
<evidence type="ECO:0000313" key="2">
    <source>
        <dbReference type="EMBL" id="KAA1257049.1"/>
    </source>
</evidence>
<keyword evidence="1" id="KW-1133">Transmembrane helix</keyword>
<name>A0A5B1CBM7_9BACT</name>
<gene>
    <name evidence="2" type="ORF">LF1_56870</name>
</gene>
<evidence type="ECO:0000256" key="1">
    <source>
        <dbReference type="SAM" id="Phobius"/>
    </source>
</evidence>
<protein>
    <submittedName>
        <fullName evidence="2">Uncharacterized protein</fullName>
    </submittedName>
</protein>
<dbReference type="AlphaFoldDB" id="A0A5B1CBM7"/>
<keyword evidence="1" id="KW-0472">Membrane</keyword>